<dbReference type="GO" id="GO:0003700">
    <property type="term" value="F:DNA-binding transcription factor activity"/>
    <property type="evidence" value="ECO:0007669"/>
    <property type="project" value="TreeGrafter"/>
</dbReference>
<name>A0A8J3GKD9_9HYPH</name>
<reference evidence="4" key="1">
    <citation type="journal article" date="2014" name="Int. J. Syst. Evol. Microbiol.">
        <title>Complete genome sequence of Corynebacterium casei LMG S-19264T (=DSM 44701T), isolated from a smear-ripened cheese.</title>
        <authorList>
            <consortium name="US DOE Joint Genome Institute (JGI-PGF)"/>
            <person name="Walter F."/>
            <person name="Albersmeier A."/>
            <person name="Kalinowski J."/>
            <person name="Ruckert C."/>
        </authorList>
    </citation>
    <scope>NUCLEOTIDE SEQUENCE</scope>
    <source>
        <strain evidence="4">KCTC 42249</strain>
    </source>
</reference>
<evidence type="ECO:0000313" key="5">
    <source>
        <dbReference type="Proteomes" id="UP000630142"/>
    </source>
</evidence>
<protein>
    <submittedName>
        <fullName evidence="4">TetR family transcriptional regulator</fullName>
    </submittedName>
</protein>
<dbReference type="InterPro" id="IPR050109">
    <property type="entry name" value="HTH-type_TetR-like_transc_reg"/>
</dbReference>
<sequence length="203" mass="22833">MARTIGSDGGKTEAAIRMAAAGLVARHGFEAVTMRQLASEVGVQAAALYRYFPTKQDLLFKLMSRHMEELLSSWDDAANRHADQPDDRLAAFVEHHIRFHLERRETTHVSNLELRSLSPEQLSPILGLRARYEAELRAILQKGSDVGCFAIEDTALTTMAIIQMITGVIVWYRPQDRLSVDQLIAHYRIMTLRLVGAAHDHTD</sequence>
<reference evidence="4" key="2">
    <citation type="submission" date="2020-09" db="EMBL/GenBank/DDBJ databases">
        <authorList>
            <person name="Sun Q."/>
            <person name="Kim S."/>
        </authorList>
    </citation>
    <scope>NUCLEOTIDE SEQUENCE</scope>
    <source>
        <strain evidence="4">KCTC 42249</strain>
    </source>
</reference>
<evidence type="ECO:0000313" key="4">
    <source>
        <dbReference type="EMBL" id="GHD06700.1"/>
    </source>
</evidence>
<dbReference type="SUPFAM" id="SSF46689">
    <property type="entry name" value="Homeodomain-like"/>
    <property type="match status" value="1"/>
</dbReference>
<dbReference type="PANTHER" id="PTHR30055">
    <property type="entry name" value="HTH-TYPE TRANSCRIPTIONAL REGULATOR RUTR"/>
    <property type="match status" value="1"/>
</dbReference>
<dbReference type="RefSeq" id="WP_189501383.1">
    <property type="nucleotide sequence ID" value="NZ_BMZQ01000001.1"/>
</dbReference>
<dbReference type="SUPFAM" id="SSF48498">
    <property type="entry name" value="Tetracyclin repressor-like, C-terminal domain"/>
    <property type="match status" value="1"/>
</dbReference>
<dbReference type="InterPro" id="IPR023772">
    <property type="entry name" value="DNA-bd_HTH_TetR-type_CS"/>
</dbReference>
<dbReference type="Pfam" id="PF17932">
    <property type="entry name" value="TetR_C_24"/>
    <property type="match status" value="1"/>
</dbReference>
<evidence type="ECO:0000256" key="2">
    <source>
        <dbReference type="PROSITE-ProRule" id="PRU00335"/>
    </source>
</evidence>
<dbReference type="Pfam" id="PF00440">
    <property type="entry name" value="TetR_N"/>
    <property type="match status" value="1"/>
</dbReference>
<dbReference type="Gene3D" id="1.10.357.10">
    <property type="entry name" value="Tetracycline Repressor, domain 2"/>
    <property type="match status" value="1"/>
</dbReference>
<dbReference type="EMBL" id="BMZQ01000001">
    <property type="protein sequence ID" value="GHD06700.1"/>
    <property type="molecule type" value="Genomic_DNA"/>
</dbReference>
<evidence type="ECO:0000259" key="3">
    <source>
        <dbReference type="PROSITE" id="PS50977"/>
    </source>
</evidence>
<evidence type="ECO:0000256" key="1">
    <source>
        <dbReference type="ARBA" id="ARBA00023125"/>
    </source>
</evidence>
<feature type="DNA-binding region" description="H-T-H motif" evidence="2">
    <location>
        <begin position="33"/>
        <end position="52"/>
    </location>
</feature>
<accession>A0A8J3GKD9</accession>
<keyword evidence="1 2" id="KW-0238">DNA-binding</keyword>
<dbReference type="Gene3D" id="1.10.10.60">
    <property type="entry name" value="Homeodomain-like"/>
    <property type="match status" value="1"/>
</dbReference>
<gene>
    <name evidence="4" type="ORF">GCM10016234_04310</name>
</gene>
<dbReference type="PROSITE" id="PS50977">
    <property type="entry name" value="HTH_TETR_2"/>
    <property type="match status" value="1"/>
</dbReference>
<dbReference type="InterPro" id="IPR041490">
    <property type="entry name" value="KstR2_TetR_C"/>
</dbReference>
<dbReference type="InterPro" id="IPR009057">
    <property type="entry name" value="Homeodomain-like_sf"/>
</dbReference>
<proteinExistence type="predicted"/>
<dbReference type="PROSITE" id="PS01081">
    <property type="entry name" value="HTH_TETR_1"/>
    <property type="match status" value="1"/>
</dbReference>
<organism evidence="4 5">
    <name type="scientific">Tianweitania populi</name>
    <dbReference type="NCBI Taxonomy" id="1607949"/>
    <lineage>
        <taxon>Bacteria</taxon>
        <taxon>Pseudomonadati</taxon>
        <taxon>Pseudomonadota</taxon>
        <taxon>Alphaproteobacteria</taxon>
        <taxon>Hyphomicrobiales</taxon>
        <taxon>Phyllobacteriaceae</taxon>
        <taxon>Tianweitania</taxon>
    </lineage>
</organism>
<dbReference type="InterPro" id="IPR001647">
    <property type="entry name" value="HTH_TetR"/>
</dbReference>
<dbReference type="Proteomes" id="UP000630142">
    <property type="component" value="Unassembled WGS sequence"/>
</dbReference>
<dbReference type="AlphaFoldDB" id="A0A8J3GKD9"/>
<comment type="caution">
    <text evidence="4">The sequence shown here is derived from an EMBL/GenBank/DDBJ whole genome shotgun (WGS) entry which is preliminary data.</text>
</comment>
<dbReference type="PANTHER" id="PTHR30055:SF200">
    <property type="entry name" value="HTH-TYPE TRANSCRIPTIONAL REPRESSOR BDCR"/>
    <property type="match status" value="1"/>
</dbReference>
<dbReference type="PRINTS" id="PR00455">
    <property type="entry name" value="HTHTETR"/>
</dbReference>
<keyword evidence="5" id="KW-1185">Reference proteome</keyword>
<feature type="domain" description="HTH tetR-type" evidence="3">
    <location>
        <begin position="10"/>
        <end position="70"/>
    </location>
</feature>
<dbReference type="InterPro" id="IPR036271">
    <property type="entry name" value="Tet_transcr_reg_TetR-rel_C_sf"/>
</dbReference>
<dbReference type="GO" id="GO:0000976">
    <property type="term" value="F:transcription cis-regulatory region binding"/>
    <property type="evidence" value="ECO:0007669"/>
    <property type="project" value="TreeGrafter"/>
</dbReference>